<dbReference type="STRING" id="13706.A0A1X2H9P4"/>
<dbReference type="EMBL" id="MCGN01000006">
    <property type="protein sequence ID" value="ORY95358.1"/>
    <property type="molecule type" value="Genomic_DNA"/>
</dbReference>
<gene>
    <name evidence="1" type="ORF">BCR43DRAFT_492858</name>
</gene>
<protein>
    <recommendedName>
        <fullName evidence="3">P-loop containing nucleoside triphosphate hydrolase protein</fullName>
    </recommendedName>
</protein>
<proteinExistence type="predicted"/>
<dbReference type="InterPro" id="IPR027417">
    <property type="entry name" value="P-loop_NTPase"/>
</dbReference>
<evidence type="ECO:0008006" key="3">
    <source>
        <dbReference type="Google" id="ProtNLM"/>
    </source>
</evidence>
<dbReference type="PANTHER" id="PTHR36978:SF4">
    <property type="entry name" value="P-LOOP CONTAINING NUCLEOSIDE TRIPHOSPHATE HYDROLASE PROTEIN"/>
    <property type="match status" value="1"/>
</dbReference>
<dbReference type="AlphaFoldDB" id="A0A1X2H9P4"/>
<dbReference type="OMA" id="GMHESEL"/>
<organism evidence="1 2">
    <name type="scientific">Syncephalastrum racemosum</name>
    <name type="common">Filamentous fungus</name>
    <dbReference type="NCBI Taxonomy" id="13706"/>
    <lineage>
        <taxon>Eukaryota</taxon>
        <taxon>Fungi</taxon>
        <taxon>Fungi incertae sedis</taxon>
        <taxon>Mucoromycota</taxon>
        <taxon>Mucoromycotina</taxon>
        <taxon>Mucoromycetes</taxon>
        <taxon>Mucorales</taxon>
        <taxon>Syncephalastraceae</taxon>
        <taxon>Syncephalastrum</taxon>
    </lineage>
</organism>
<accession>A0A1X2H9P4</accession>
<dbReference type="Gene3D" id="3.40.50.300">
    <property type="entry name" value="P-loop containing nucleotide triphosphate hydrolases"/>
    <property type="match status" value="1"/>
</dbReference>
<name>A0A1X2H9P4_SYNRA</name>
<dbReference type="InterPro" id="IPR040632">
    <property type="entry name" value="Sulfotransfer_4"/>
</dbReference>
<sequence length="172" mass="19260">MVFDGFDAAVDWPEVAFLEQLMEKYPDAKVILTERSADSWYTSVKNTIYKFAKEKLVPDDAPQHIKDNTAMINTIVLDGAFGDKPGLFEDEALMKQKFLEHNAWVKANVPADRLLVMQTTELNWEALCGFLGKDVPDEPFPRSNSTAEIKEKAAEIMKKGFENVGSVLKGSA</sequence>
<dbReference type="Pfam" id="PF17784">
    <property type="entry name" value="Sulfotransfer_4"/>
    <property type="match status" value="1"/>
</dbReference>
<evidence type="ECO:0000313" key="2">
    <source>
        <dbReference type="Proteomes" id="UP000242180"/>
    </source>
</evidence>
<dbReference type="Proteomes" id="UP000242180">
    <property type="component" value="Unassembled WGS sequence"/>
</dbReference>
<keyword evidence="2" id="KW-1185">Reference proteome</keyword>
<dbReference type="OrthoDB" id="408152at2759"/>
<comment type="caution">
    <text evidence="1">The sequence shown here is derived from an EMBL/GenBank/DDBJ whole genome shotgun (WGS) entry which is preliminary data.</text>
</comment>
<reference evidence="1 2" key="1">
    <citation type="submission" date="2016-07" db="EMBL/GenBank/DDBJ databases">
        <title>Pervasive Adenine N6-methylation of Active Genes in Fungi.</title>
        <authorList>
            <consortium name="DOE Joint Genome Institute"/>
            <person name="Mondo S.J."/>
            <person name="Dannebaum R.O."/>
            <person name="Kuo R.C."/>
            <person name="Labutti K."/>
            <person name="Haridas S."/>
            <person name="Kuo A."/>
            <person name="Salamov A."/>
            <person name="Ahrendt S.R."/>
            <person name="Lipzen A."/>
            <person name="Sullivan W."/>
            <person name="Andreopoulos W.B."/>
            <person name="Clum A."/>
            <person name="Lindquist E."/>
            <person name="Daum C."/>
            <person name="Ramamoorthy G.K."/>
            <person name="Gryganskyi A."/>
            <person name="Culley D."/>
            <person name="Magnuson J.K."/>
            <person name="James T.Y."/>
            <person name="O'Malley M.A."/>
            <person name="Stajich J.E."/>
            <person name="Spatafora J.W."/>
            <person name="Visel A."/>
            <person name="Grigoriev I.V."/>
        </authorList>
    </citation>
    <scope>NUCLEOTIDE SEQUENCE [LARGE SCALE GENOMIC DNA]</scope>
    <source>
        <strain evidence="1 2">NRRL 2496</strain>
    </source>
</reference>
<evidence type="ECO:0000313" key="1">
    <source>
        <dbReference type="EMBL" id="ORY95358.1"/>
    </source>
</evidence>
<dbReference type="InParanoid" id="A0A1X2H9P4"/>
<dbReference type="SUPFAM" id="SSF52540">
    <property type="entry name" value="P-loop containing nucleoside triphosphate hydrolases"/>
    <property type="match status" value="1"/>
</dbReference>
<dbReference type="PANTHER" id="PTHR36978">
    <property type="entry name" value="P-LOOP CONTAINING NUCLEOTIDE TRIPHOSPHATE HYDROLASE"/>
    <property type="match status" value="1"/>
</dbReference>